<gene>
    <name evidence="3" type="ORF">PQO03_18355</name>
</gene>
<feature type="domain" description="Peptidase C39" evidence="2">
    <location>
        <begin position="116"/>
        <end position="246"/>
    </location>
</feature>
<evidence type="ECO:0000259" key="2">
    <source>
        <dbReference type="PROSITE" id="PS50990"/>
    </source>
</evidence>
<evidence type="ECO:0000313" key="4">
    <source>
        <dbReference type="Proteomes" id="UP001214250"/>
    </source>
</evidence>
<dbReference type="Pfam" id="PF03412">
    <property type="entry name" value="Peptidase_C39"/>
    <property type="match status" value="1"/>
</dbReference>
<sequence>MSRNNAVHKNIAIVSIFVFIAFFGLILRVLSLNYNYAHQLPLLAQAYAIETFIFGLNSLLVFSSTLLLFIVFKQKSDRLSTCIATSFILLSINSIYLYHTRSPEIKDLKYGVMTLQSDAMSCAAASLSNISTYYQMPISEQDAATAIKTTVQGSSPAQIVLGARQLGFHAEIFHNTKIKDLRYPSMLFVDAPLGREKHALVIMKKIDNFYINNLGLFYEVWDPEKGPVYWSKELLQSRWHGNGVYIKPK</sequence>
<reference evidence="3 4" key="1">
    <citation type="submission" date="2023-02" db="EMBL/GenBank/DDBJ databases">
        <title>Genome sequence of Lentisphaera profundi SAORIC-696.</title>
        <authorList>
            <person name="Kim e."/>
            <person name="Cho J.-C."/>
            <person name="Choi A."/>
            <person name="Kang I."/>
        </authorList>
    </citation>
    <scope>NUCLEOTIDE SEQUENCE [LARGE SCALE GENOMIC DNA]</scope>
    <source>
        <strain evidence="3 4">SAORIC-696</strain>
    </source>
</reference>
<accession>A0ABY7VVQ2</accession>
<proteinExistence type="predicted"/>
<evidence type="ECO:0000256" key="1">
    <source>
        <dbReference type="SAM" id="Phobius"/>
    </source>
</evidence>
<dbReference type="Gene3D" id="3.90.70.10">
    <property type="entry name" value="Cysteine proteinases"/>
    <property type="match status" value="1"/>
</dbReference>
<dbReference type="PROSITE" id="PS50990">
    <property type="entry name" value="PEPTIDASE_C39"/>
    <property type="match status" value="1"/>
</dbReference>
<feature type="transmembrane region" description="Helical" evidence="1">
    <location>
        <begin position="79"/>
        <end position="98"/>
    </location>
</feature>
<keyword evidence="1" id="KW-1133">Transmembrane helix</keyword>
<dbReference type="EMBL" id="CP117812">
    <property type="protein sequence ID" value="WDE97792.1"/>
    <property type="molecule type" value="Genomic_DNA"/>
</dbReference>
<dbReference type="RefSeq" id="WP_274152394.1">
    <property type="nucleotide sequence ID" value="NZ_CP117812.1"/>
</dbReference>
<protein>
    <submittedName>
        <fullName evidence="3">Cysteine peptidase family C39 domain-containing protein</fullName>
    </submittedName>
</protein>
<keyword evidence="4" id="KW-1185">Reference proteome</keyword>
<dbReference type="Proteomes" id="UP001214250">
    <property type="component" value="Chromosome 2"/>
</dbReference>
<evidence type="ECO:0000313" key="3">
    <source>
        <dbReference type="EMBL" id="WDE97792.1"/>
    </source>
</evidence>
<organism evidence="3 4">
    <name type="scientific">Lentisphaera profundi</name>
    <dbReference type="NCBI Taxonomy" id="1658616"/>
    <lineage>
        <taxon>Bacteria</taxon>
        <taxon>Pseudomonadati</taxon>
        <taxon>Lentisphaerota</taxon>
        <taxon>Lentisphaeria</taxon>
        <taxon>Lentisphaerales</taxon>
        <taxon>Lentisphaeraceae</taxon>
        <taxon>Lentisphaera</taxon>
    </lineage>
</organism>
<keyword evidence="1" id="KW-0812">Transmembrane</keyword>
<feature type="transmembrane region" description="Helical" evidence="1">
    <location>
        <begin position="51"/>
        <end position="72"/>
    </location>
</feature>
<name>A0ABY7VVQ2_9BACT</name>
<dbReference type="InterPro" id="IPR005074">
    <property type="entry name" value="Peptidase_C39"/>
</dbReference>
<keyword evidence="1" id="KW-0472">Membrane</keyword>
<feature type="transmembrane region" description="Helical" evidence="1">
    <location>
        <begin position="12"/>
        <end position="31"/>
    </location>
</feature>